<dbReference type="SUPFAM" id="SSF48452">
    <property type="entry name" value="TPR-like"/>
    <property type="match status" value="1"/>
</dbReference>
<keyword evidence="9" id="KW-1185">Reference proteome</keyword>
<dbReference type="GO" id="GO:0000462">
    <property type="term" value="P:maturation of SSU-rRNA from tricistronic rRNA transcript (SSU-rRNA, 5.8S rRNA, LSU-rRNA)"/>
    <property type="evidence" value="ECO:0007669"/>
    <property type="project" value="InterPro"/>
</dbReference>
<evidence type="ECO:0000256" key="4">
    <source>
        <dbReference type="ARBA" id="ARBA00022737"/>
    </source>
</evidence>
<dbReference type="PANTHER" id="PTHR23271">
    <property type="entry name" value="HEPATOCELLULAR CARCINOMA-ASSOCIATED ANTIGEN 66"/>
    <property type="match status" value="1"/>
</dbReference>
<evidence type="ECO:0000256" key="6">
    <source>
        <dbReference type="SAM" id="MobiDB-lite"/>
    </source>
</evidence>
<sequence length="812" mass="94262">MAETIQFKLEGMIPELEDFEQKGIFSKDEIRLIVKKRSSFEYLLKARQPQLEDFTRYIEYESNLDMLRAKRRQRLGISGKPTISDKAIKKRIISIYERAVLKHRGNVDLWLLYIDHVKGQVKLELSLEKFQLQEQLGHYNVVMKLYSRAIQNFPRSDIFWIEAAKFEFEVNGNERNARKLMQRGLRLNKKSKKIWYEYCKMELIFAERIKARRKILKIDQESNGSDNDQDNSIAVPLLDEEQEQDGQNNIQDRNINSLMFEQDEFDKALDSKHFRNKKSKPNQNKSDEDTSIMKTENNPYLKGEVAILIYKYSIKEISNDLEFRKSILNLFNEFGLTSALEIVVNDIKSDIGISNPDAVFYSETALLDLSYKFESVEWLEQLASVSKNIDHILSENCPDIATSTQPKETSNSDNTQPKKTQNNSLDETSNGKMDFESKLIKLEKLNVLTTIAELYHSWLIKTYKKLSSNDLKNYFKALISKVFNNSLNYKILSPKISVIHILFLKSSGQSGNIKSVVDQALDYKYNLKPEMNINVIFIYLVYLRNILSFPNLLKKAENGTNPLLIEFDSVFNSAINWSRNNSCNNLVIYLEWLKLGEILAKNKFISIDKLHDRYETAIQSSNSFYNQSFEVPDFGFNIDLGFNTYNDNIFFMNEDAFKLIPKSASAPQDEHDFQSLLQVKYINFCNKGLFDKQSNKYNLVAIRNAFDKICLSSKPTLATINYILVIEMSEFDKSLTKIVGNGIVNVSVITSDATLNKFYFQIKKIYDLATNIYNDRQDLWKNYITFLRKIGDFDSANNALFSASKIHRHISV</sequence>
<dbReference type="InterPro" id="IPR013949">
    <property type="entry name" value="Utp6"/>
</dbReference>
<keyword evidence="5" id="KW-0539">Nucleus</keyword>
<keyword evidence="4" id="KW-0677">Repeat</keyword>
<dbReference type="GO" id="GO:0032040">
    <property type="term" value="C:small-subunit processome"/>
    <property type="evidence" value="ECO:0007669"/>
    <property type="project" value="TreeGrafter"/>
</dbReference>
<dbReference type="SMART" id="SM00386">
    <property type="entry name" value="HAT"/>
    <property type="match status" value="5"/>
</dbReference>
<evidence type="ECO:0000256" key="1">
    <source>
        <dbReference type="ARBA" id="ARBA00004604"/>
    </source>
</evidence>
<reference evidence="9" key="1">
    <citation type="submission" date="2017-01" db="EMBL/GenBank/DDBJ databases">
        <authorList>
            <person name="Wang Y."/>
            <person name="White M."/>
            <person name="Kvist S."/>
            <person name="Moncalvo J.-M."/>
        </authorList>
    </citation>
    <scope>NUCLEOTIDE SEQUENCE [LARGE SCALE GENOMIC DNA]</scope>
    <source>
        <strain evidence="9">ID-206-W2</strain>
    </source>
</reference>
<keyword evidence="3" id="KW-0698">rRNA processing</keyword>
<feature type="region of interest" description="Disordered" evidence="6">
    <location>
        <begin position="271"/>
        <end position="293"/>
    </location>
</feature>
<feature type="domain" description="U3 small nucleolar RNA-associated protein 6 N-terminal" evidence="7">
    <location>
        <begin position="9"/>
        <end position="91"/>
    </location>
</feature>
<dbReference type="InterPro" id="IPR011990">
    <property type="entry name" value="TPR-like_helical_dom_sf"/>
</dbReference>
<evidence type="ECO:0000313" key="8">
    <source>
        <dbReference type="EMBL" id="OMJ27894.1"/>
    </source>
</evidence>
<gene>
    <name evidence="8" type="ORF">AYI69_g2649</name>
</gene>
<name>A0A1R1YLY3_9FUNG</name>
<feature type="compositionally biased region" description="Polar residues" evidence="6">
    <location>
        <begin position="401"/>
        <end position="430"/>
    </location>
</feature>
<dbReference type="Gene3D" id="1.25.40.10">
    <property type="entry name" value="Tetratricopeptide repeat domain"/>
    <property type="match status" value="2"/>
</dbReference>
<dbReference type="InterPro" id="IPR003107">
    <property type="entry name" value="HAT"/>
</dbReference>
<dbReference type="OrthoDB" id="28112at2759"/>
<evidence type="ECO:0000256" key="5">
    <source>
        <dbReference type="ARBA" id="ARBA00023242"/>
    </source>
</evidence>
<proteinExistence type="inferred from homology"/>
<dbReference type="Pfam" id="PF08640">
    <property type="entry name" value="U3_assoc_6"/>
    <property type="match status" value="1"/>
</dbReference>
<dbReference type="InterPro" id="IPR055347">
    <property type="entry name" value="UTP6_N"/>
</dbReference>
<comment type="subcellular location">
    <subcellularLocation>
        <location evidence="1">Nucleus</location>
        <location evidence="1">Nucleolus</location>
    </subcellularLocation>
</comment>
<evidence type="ECO:0000256" key="2">
    <source>
        <dbReference type="ARBA" id="ARBA00010734"/>
    </source>
</evidence>
<evidence type="ECO:0000256" key="3">
    <source>
        <dbReference type="ARBA" id="ARBA00022552"/>
    </source>
</evidence>
<comment type="similarity">
    <text evidence="2">Belongs to the UTP6 family.</text>
</comment>
<dbReference type="GO" id="GO:0030515">
    <property type="term" value="F:snoRNA binding"/>
    <property type="evidence" value="ECO:0007669"/>
    <property type="project" value="InterPro"/>
</dbReference>
<protein>
    <submittedName>
        <fullName evidence="8">U3 small nucleolar RNA-associated protein 6</fullName>
    </submittedName>
</protein>
<dbReference type="EMBL" id="LSSM01000780">
    <property type="protein sequence ID" value="OMJ27894.1"/>
    <property type="molecule type" value="Genomic_DNA"/>
</dbReference>
<organism evidence="8 9">
    <name type="scientific">Smittium culicis</name>
    <dbReference type="NCBI Taxonomy" id="133412"/>
    <lineage>
        <taxon>Eukaryota</taxon>
        <taxon>Fungi</taxon>
        <taxon>Fungi incertae sedis</taxon>
        <taxon>Zoopagomycota</taxon>
        <taxon>Kickxellomycotina</taxon>
        <taxon>Harpellomycetes</taxon>
        <taxon>Harpellales</taxon>
        <taxon>Legeriomycetaceae</taxon>
        <taxon>Smittium</taxon>
    </lineage>
</organism>
<dbReference type="AlphaFoldDB" id="A0A1R1YLY3"/>
<evidence type="ECO:0000259" key="7">
    <source>
        <dbReference type="Pfam" id="PF08640"/>
    </source>
</evidence>
<accession>A0A1R1YLY3</accession>
<dbReference type="Proteomes" id="UP000187429">
    <property type="component" value="Unassembled WGS sequence"/>
</dbReference>
<feature type="region of interest" description="Disordered" evidence="6">
    <location>
        <begin position="400"/>
        <end position="430"/>
    </location>
</feature>
<dbReference type="GO" id="GO:0034388">
    <property type="term" value="C:Pwp2p-containing subcomplex of 90S preribosome"/>
    <property type="evidence" value="ECO:0007669"/>
    <property type="project" value="TreeGrafter"/>
</dbReference>
<comment type="caution">
    <text evidence="8">The sequence shown here is derived from an EMBL/GenBank/DDBJ whole genome shotgun (WGS) entry which is preliminary data.</text>
</comment>
<evidence type="ECO:0000313" key="9">
    <source>
        <dbReference type="Proteomes" id="UP000187429"/>
    </source>
</evidence>
<dbReference type="PANTHER" id="PTHR23271:SF1">
    <property type="entry name" value="U3 SMALL NUCLEOLAR RNA-ASSOCIATED PROTEIN 6 HOMOLOG"/>
    <property type="match status" value="1"/>
</dbReference>